<evidence type="ECO:0000313" key="4">
    <source>
        <dbReference type="Proteomes" id="UP000051086"/>
    </source>
</evidence>
<evidence type="ECO:0000256" key="1">
    <source>
        <dbReference type="SAM" id="Phobius"/>
    </source>
</evidence>
<feature type="transmembrane region" description="Helical" evidence="1">
    <location>
        <begin position="109"/>
        <end position="127"/>
    </location>
</feature>
<protein>
    <recommendedName>
        <fullName evidence="6">Peptidase M48 domain-containing protein</fullName>
    </recommendedName>
</protein>
<dbReference type="EMBL" id="CYSB01000029">
    <property type="protein sequence ID" value="CUH67338.1"/>
    <property type="molecule type" value="Genomic_DNA"/>
</dbReference>
<keyword evidence="1" id="KW-1133">Transmembrane helix</keyword>
<evidence type="ECO:0008006" key="6">
    <source>
        <dbReference type="Google" id="ProtNLM"/>
    </source>
</evidence>
<keyword evidence="1" id="KW-0472">Membrane</keyword>
<dbReference type="Proteomes" id="UP000051887">
    <property type="component" value="Unassembled WGS sequence"/>
</dbReference>
<dbReference type="AlphaFoldDB" id="A0A0N7LVV3"/>
<reference evidence="2 4" key="2">
    <citation type="submission" date="2015-09" db="EMBL/GenBank/DDBJ databases">
        <authorList>
            <person name="Rodrigo-Torres L."/>
            <person name="Arahal D.R."/>
        </authorList>
    </citation>
    <scope>NUCLEOTIDE SEQUENCE [LARGE SCALE GENOMIC DNA]</scope>
    <source>
        <strain evidence="2 4">CECT 5118</strain>
    </source>
</reference>
<dbReference type="EMBL" id="CYSC01000043">
    <property type="protein sequence ID" value="CUH73848.1"/>
    <property type="molecule type" value="Genomic_DNA"/>
</dbReference>
<organism evidence="3 5">
    <name type="scientific">Thalassovita autumnalis</name>
    <dbReference type="NCBI Taxonomy" id="2072972"/>
    <lineage>
        <taxon>Bacteria</taxon>
        <taxon>Pseudomonadati</taxon>
        <taxon>Pseudomonadota</taxon>
        <taxon>Alphaproteobacteria</taxon>
        <taxon>Rhodobacterales</taxon>
        <taxon>Roseobacteraceae</taxon>
        <taxon>Thalassovita</taxon>
    </lineage>
</organism>
<sequence length="347" mass="37677">MSTALRKYQRLEATALWRPTPEEQRREVIVSIGDATLVITDMQDRALTHWSLPALQRANPGNWPALYHPDGDSGETLELAEGEEEMVAAIEKLRAAIEKRRPRPGRLRWWMMGLSLSSVLAVGVFWLPGAVVDHTISVLAASQKRALGEALLAEAEGFSGQRCQKPAQGAVLTRLAERMRPIAPDTLDIHVVRDSQIEVAMLPGNLMLLNSRLLEDHEVPDVAAGYIIAELLRAGSNDPLHALLSDSGMLANLQLLATGTLDATSLRNHAEALLSGARGATVQPTPDEALLMAFRTAEVKSTPYAYAVDVSGETTLALIEADPFPQAAPRPVLSDADWLRLQAICEG</sequence>
<reference evidence="3 5" key="1">
    <citation type="submission" date="2015-09" db="EMBL/GenBank/DDBJ databases">
        <authorList>
            <consortium name="Swine Surveillance"/>
        </authorList>
    </citation>
    <scope>NUCLEOTIDE SEQUENCE [LARGE SCALE GENOMIC DNA]</scope>
    <source>
        <strain evidence="3 5">5120</strain>
    </source>
</reference>
<name>A0A0N7LVV3_9RHOB</name>
<evidence type="ECO:0000313" key="2">
    <source>
        <dbReference type="EMBL" id="CUH67338.1"/>
    </source>
</evidence>
<accession>A0A0N7LVV3</accession>
<keyword evidence="1" id="KW-0812">Transmembrane</keyword>
<keyword evidence="4" id="KW-1185">Reference proteome</keyword>
<proteinExistence type="predicted"/>
<evidence type="ECO:0000313" key="3">
    <source>
        <dbReference type="EMBL" id="CUH73848.1"/>
    </source>
</evidence>
<evidence type="ECO:0000313" key="5">
    <source>
        <dbReference type="Proteomes" id="UP000051887"/>
    </source>
</evidence>
<gene>
    <name evidence="2" type="ORF">TL5118_02150</name>
    <name evidence="3" type="ORF">TL5120_03665</name>
</gene>
<dbReference type="OrthoDB" id="7822309at2"/>
<dbReference type="RefSeq" id="WP_058244994.1">
    <property type="nucleotide sequence ID" value="NZ_CYSB01000029.1"/>
</dbReference>
<dbReference type="Proteomes" id="UP000051086">
    <property type="component" value="Unassembled WGS sequence"/>
</dbReference>